<dbReference type="InterPro" id="IPR025745">
    <property type="entry name" value="Mrr-like_N_dom"/>
</dbReference>
<reference evidence="4" key="1">
    <citation type="submission" date="2017-05" db="EMBL/GenBank/DDBJ databases">
        <title>The Genome Sequence of Enterococcus sp. 9D6_DIV0238.</title>
        <authorList>
            <consortium name="The Broad Institute Genomics Platform"/>
            <consortium name="The Broad Institute Genomic Center for Infectious Diseases"/>
            <person name="Earl A."/>
            <person name="Manson A."/>
            <person name="Schwartman J."/>
            <person name="Gilmore M."/>
            <person name="Abouelleil A."/>
            <person name="Cao P."/>
            <person name="Chapman S."/>
            <person name="Cusick C."/>
            <person name="Shea T."/>
            <person name="Young S."/>
            <person name="Neafsey D."/>
            <person name="Nusbaum C."/>
            <person name="Birren B."/>
        </authorList>
    </citation>
    <scope>NUCLEOTIDE SEQUENCE [LARGE SCALE GENOMIC DNA]</scope>
    <source>
        <strain evidence="4">9D6_DIV0238</strain>
    </source>
</reference>
<feature type="domain" description="Restriction system protein Mrr-like N-terminal" evidence="3">
    <location>
        <begin position="18"/>
        <end position="105"/>
    </location>
</feature>
<dbReference type="Pfam" id="PF14338">
    <property type="entry name" value="Mrr_N"/>
    <property type="match status" value="1"/>
</dbReference>
<dbReference type="OrthoDB" id="9803736at2"/>
<keyword evidence="1" id="KW-0378">Hydrolase</keyword>
<dbReference type="EMBL" id="CP147246">
    <property type="protein sequence ID" value="WYJ95305.1"/>
    <property type="molecule type" value="Genomic_DNA"/>
</dbReference>
<dbReference type="PANTHER" id="PTHR30015:SF7">
    <property type="entry name" value="TYPE IV METHYL-DIRECTED RESTRICTION ENZYME ECOKMRR"/>
    <property type="match status" value="1"/>
</dbReference>
<evidence type="ECO:0000313" key="5">
    <source>
        <dbReference type="EMBL" id="WYJ95305.1"/>
    </source>
</evidence>
<evidence type="ECO:0000313" key="6">
    <source>
        <dbReference type="Proteomes" id="UP000196151"/>
    </source>
</evidence>
<dbReference type="EMBL" id="NIBQ01000001">
    <property type="protein sequence ID" value="OUZ34785.1"/>
    <property type="molecule type" value="Genomic_DNA"/>
</dbReference>
<dbReference type="RefSeq" id="WP_087639469.1">
    <property type="nucleotide sequence ID" value="NZ_CP147246.1"/>
</dbReference>
<dbReference type="GO" id="GO:0015666">
    <property type="term" value="F:restriction endodeoxyribonuclease activity"/>
    <property type="evidence" value="ECO:0007669"/>
    <property type="project" value="TreeGrafter"/>
</dbReference>
<sequence length="321" mass="36245">MNTNWKKLKQSKDGIPTYDSLIPYILKVLETGEETTTSTISKKAIQFLKIPDEIRNIKYPKYPNSDGVLINRFSFALSDLFKADAVVRPNRGIYQITDLGISLLNEYGDQLNKKILKKQPAYIKYMQEMNERNKLAGLNETDEPISEDDEINPRKRIDELATTLNNEVATELLSKIRNSDPYFFERLVVDLLVAMGYSGENGTAKVTSKSNDGGIDGVINQDPLGTSTVYIQAKRYRETNVVQRNDIQSFYGALAGVNADRGVFITTSKFSKGAMEFAKNQGIVLIDGIQLTDLMIDYQVGVETAKTYKIFKIDSDYFDFE</sequence>
<gene>
    <name evidence="4" type="ORF">A5889_000260</name>
    <name evidence="5" type="ORF">A5889_002853</name>
</gene>
<dbReference type="Proteomes" id="UP000196151">
    <property type="component" value="Chromosome"/>
</dbReference>
<dbReference type="SUPFAM" id="SSF52980">
    <property type="entry name" value="Restriction endonuclease-like"/>
    <property type="match status" value="1"/>
</dbReference>
<reference evidence="5" key="3">
    <citation type="submission" date="2024-03" db="EMBL/GenBank/DDBJ databases">
        <title>The Genome Sequence of Enterococcus sp. DIV0238c.</title>
        <authorList>
            <consortium name="The Broad Institute Genomics Platform"/>
            <consortium name="The Broad Institute Microbial Omics Core"/>
            <consortium name="The Broad Institute Genomic Center for Infectious Diseases"/>
            <person name="Earl A."/>
            <person name="Manson A."/>
            <person name="Gilmore M."/>
            <person name="Schwartman J."/>
            <person name="Shea T."/>
            <person name="Abouelleil A."/>
            <person name="Cao P."/>
            <person name="Chapman S."/>
            <person name="Cusick C."/>
            <person name="Young S."/>
            <person name="Neafsey D."/>
            <person name="Nusbaum C."/>
            <person name="Birren B."/>
        </authorList>
    </citation>
    <scope>NUCLEOTIDE SEQUENCE</scope>
    <source>
        <strain evidence="5">9D6_DIV0238</strain>
    </source>
</reference>
<evidence type="ECO:0000313" key="4">
    <source>
        <dbReference type="EMBL" id="OUZ34785.1"/>
    </source>
</evidence>
<dbReference type="Pfam" id="PF04471">
    <property type="entry name" value="Mrr_cat"/>
    <property type="match status" value="1"/>
</dbReference>
<accession>A0A200JDW6</accession>
<evidence type="ECO:0000259" key="2">
    <source>
        <dbReference type="Pfam" id="PF04471"/>
    </source>
</evidence>
<dbReference type="AlphaFoldDB" id="A0A200JDW6"/>
<dbReference type="InterPro" id="IPR052906">
    <property type="entry name" value="Type_IV_Methyl-Rstrct_Enzyme"/>
</dbReference>
<name>A0A200JDW6_9ENTE</name>
<keyword evidence="6" id="KW-1185">Reference proteome</keyword>
<evidence type="ECO:0000256" key="1">
    <source>
        <dbReference type="ARBA" id="ARBA00022801"/>
    </source>
</evidence>
<dbReference type="REBASE" id="815615">
    <property type="entry name" value="Esp38MrrP"/>
</dbReference>
<dbReference type="InterPro" id="IPR011335">
    <property type="entry name" value="Restrct_endonuc-II-like"/>
</dbReference>
<feature type="domain" description="Restriction endonuclease type IV Mrr" evidence="2">
    <location>
        <begin position="176"/>
        <end position="295"/>
    </location>
</feature>
<proteinExistence type="predicted"/>
<dbReference type="PANTHER" id="PTHR30015">
    <property type="entry name" value="MRR RESTRICTION SYSTEM PROTEIN"/>
    <property type="match status" value="1"/>
</dbReference>
<reference evidence="5" key="2">
    <citation type="submission" date="2017-05" db="EMBL/GenBank/DDBJ databases">
        <authorList>
            <consortium name="The Broad Institute Genomics Platform"/>
            <consortium name="The Broad Institute Genomic Center for Infectious Diseases"/>
            <person name="Earl A."/>
            <person name="Manson A."/>
            <person name="Schwartman J."/>
            <person name="Gilmore M."/>
            <person name="Abouelleil A."/>
            <person name="Cao P."/>
            <person name="Chapman S."/>
            <person name="Cusick C."/>
            <person name="Shea T."/>
            <person name="Young S."/>
            <person name="Neafsey D."/>
            <person name="Nusbaum C."/>
            <person name="Birren B."/>
        </authorList>
    </citation>
    <scope>NUCLEOTIDE SEQUENCE</scope>
    <source>
        <strain evidence="5">9D6_DIV0238</strain>
    </source>
</reference>
<dbReference type="InterPro" id="IPR007560">
    <property type="entry name" value="Restrct_endonuc_IV_Mrr"/>
</dbReference>
<evidence type="ECO:0000259" key="3">
    <source>
        <dbReference type="Pfam" id="PF14338"/>
    </source>
</evidence>
<protein>
    <submittedName>
        <fullName evidence="5">Restriction system protein</fullName>
    </submittedName>
</protein>
<dbReference type="Gene3D" id="3.40.1350.10">
    <property type="match status" value="1"/>
</dbReference>
<dbReference type="GO" id="GO:0003677">
    <property type="term" value="F:DNA binding"/>
    <property type="evidence" value="ECO:0007669"/>
    <property type="project" value="InterPro"/>
</dbReference>
<dbReference type="InterPro" id="IPR011856">
    <property type="entry name" value="tRNA_endonuc-like_dom_sf"/>
</dbReference>
<dbReference type="GO" id="GO:0009307">
    <property type="term" value="P:DNA restriction-modification system"/>
    <property type="evidence" value="ECO:0007669"/>
    <property type="project" value="InterPro"/>
</dbReference>
<organism evidence="4">
    <name type="scientific">Candidatus Enterococcus dunnyi</name>
    <dbReference type="NCBI Taxonomy" id="1834192"/>
    <lineage>
        <taxon>Bacteria</taxon>
        <taxon>Bacillati</taxon>
        <taxon>Bacillota</taxon>
        <taxon>Bacilli</taxon>
        <taxon>Lactobacillales</taxon>
        <taxon>Enterococcaceae</taxon>
        <taxon>Enterococcus</taxon>
    </lineage>
</organism>